<feature type="compositionally biased region" description="Low complexity" evidence="1">
    <location>
        <begin position="148"/>
        <end position="162"/>
    </location>
</feature>
<feature type="region of interest" description="Disordered" evidence="1">
    <location>
        <begin position="140"/>
        <end position="181"/>
    </location>
</feature>
<evidence type="ECO:0000256" key="1">
    <source>
        <dbReference type="SAM" id="MobiDB-lite"/>
    </source>
</evidence>
<dbReference type="Gene3D" id="3.30.565.10">
    <property type="entry name" value="Histidine kinase-like ATPase, C-terminal domain"/>
    <property type="match status" value="1"/>
</dbReference>
<accession>A0ABN1VJC0</accession>
<protein>
    <recommendedName>
        <fullName evidence="2">Histidine kinase/HSP90-like ATPase domain-containing protein</fullName>
    </recommendedName>
</protein>
<gene>
    <name evidence="3" type="ORF">GCM10009675_39880</name>
</gene>
<dbReference type="InterPro" id="IPR036890">
    <property type="entry name" value="HATPase_C_sf"/>
</dbReference>
<keyword evidence="4" id="KW-1185">Reference proteome</keyword>
<dbReference type="EMBL" id="BAAALM010000015">
    <property type="protein sequence ID" value="GAA1214010.1"/>
    <property type="molecule type" value="Genomic_DNA"/>
</dbReference>
<feature type="domain" description="Histidine kinase/HSP90-like ATPase" evidence="2">
    <location>
        <begin position="44"/>
        <end position="108"/>
    </location>
</feature>
<name>A0ABN1VJC0_9PSEU</name>
<dbReference type="Proteomes" id="UP001500467">
    <property type="component" value="Unassembled WGS sequence"/>
</dbReference>
<sequence length="181" mass="19110">MARTRPVPTEVKVTETESTGRAQPAGGEQDILASENDIEVRLGANLTHLPIVRSIAANLAVRADFDIDAISDLRLAVDEACSTLITSAADGSAMRCRFTIESDELRFHGTVPSADREPPSTASFGWKVLTTLADSATTWLEPAADLSPDGAEPDGAAPGDAPDGPHGRVHVEVTKRKPTLT</sequence>
<evidence type="ECO:0000259" key="2">
    <source>
        <dbReference type="Pfam" id="PF13581"/>
    </source>
</evidence>
<evidence type="ECO:0000313" key="4">
    <source>
        <dbReference type="Proteomes" id="UP001500467"/>
    </source>
</evidence>
<comment type="caution">
    <text evidence="3">The sequence shown here is derived from an EMBL/GenBank/DDBJ whole genome shotgun (WGS) entry which is preliminary data.</text>
</comment>
<organism evidence="3 4">
    <name type="scientific">Prauserella alba</name>
    <dbReference type="NCBI Taxonomy" id="176898"/>
    <lineage>
        <taxon>Bacteria</taxon>
        <taxon>Bacillati</taxon>
        <taxon>Actinomycetota</taxon>
        <taxon>Actinomycetes</taxon>
        <taxon>Pseudonocardiales</taxon>
        <taxon>Pseudonocardiaceae</taxon>
        <taxon>Prauserella</taxon>
    </lineage>
</organism>
<feature type="compositionally biased region" description="Basic and acidic residues" evidence="1">
    <location>
        <begin position="163"/>
        <end position="175"/>
    </location>
</feature>
<proteinExistence type="predicted"/>
<feature type="region of interest" description="Disordered" evidence="1">
    <location>
        <begin position="1"/>
        <end position="28"/>
    </location>
</feature>
<dbReference type="InterPro" id="IPR003594">
    <property type="entry name" value="HATPase_dom"/>
</dbReference>
<dbReference type="Pfam" id="PF13581">
    <property type="entry name" value="HATPase_c_2"/>
    <property type="match status" value="1"/>
</dbReference>
<reference evidence="3 4" key="1">
    <citation type="journal article" date="2019" name="Int. J. Syst. Evol. Microbiol.">
        <title>The Global Catalogue of Microorganisms (GCM) 10K type strain sequencing project: providing services to taxonomists for standard genome sequencing and annotation.</title>
        <authorList>
            <consortium name="The Broad Institute Genomics Platform"/>
            <consortium name="The Broad Institute Genome Sequencing Center for Infectious Disease"/>
            <person name="Wu L."/>
            <person name="Ma J."/>
        </authorList>
    </citation>
    <scope>NUCLEOTIDE SEQUENCE [LARGE SCALE GENOMIC DNA]</scope>
    <source>
        <strain evidence="3 4">JCM 13022</strain>
    </source>
</reference>
<evidence type="ECO:0000313" key="3">
    <source>
        <dbReference type="EMBL" id="GAA1214010.1"/>
    </source>
</evidence>